<organism evidence="3 4">
    <name type="scientific">Hohenbuehelia grisea</name>
    <dbReference type="NCBI Taxonomy" id="104357"/>
    <lineage>
        <taxon>Eukaryota</taxon>
        <taxon>Fungi</taxon>
        <taxon>Dikarya</taxon>
        <taxon>Basidiomycota</taxon>
        <taxon>Agaricomycotina</taxon>
        <taxon>Agaricomycetes</taxon>
        <taxon>Agaricomycetidae</taxon>
        <taxon>Agaricales</taxon>
        <taxon>Pleurotineae</taxon>
        <taxon>Pleurotaceae</taxon>
        <taxon>Hohenbuehelia</taxon>
    </lineage>
</organism>
<feature type="region of interest" description="Disordered" evidence="1">
    <location>
        <begin position="29"/>
        <end position="49"/>
    </location>
</feature>
<protein>
    <submittedName>
        <fullName evidence="3">Uncharacterized protein</fullName>
    </submittedName>
</protein>
<gene>
    <name evidence="3" type="ORF">HGRIS_000432</name>
</gene>
<accession>A0ABR3JRY7</accession>
<reference evidence="4" key="1">
    <citation type="submission" date="2024-06" db="EMBL/GenBank/DDBJ databases">
        <title>Multi-omics analyses provide insights into the biosynthesis of the anticancer antibiotic pleurotin in Hohenbuehelia grisea.</title>
        <authorList>
            <person name="Weaver J.A."/>
            <person name="Alberti F."/>
        </authorList>
    </citation>
    <scope>NUCLEOTIDE SEQUENCE [LARGE SCALE GENOMIC DNA]</scope>
    <source>
        <strain evidence="4">T-177</strain>
    </source>
</reference>
<sequence length="228" mass="25693">MRLSLVPVAVLSAAAFVAGAAVPPQDAHLLPRERPWRPPTYSPSPPSVPPEMAALPDDVKERLGIPFYKGGEKPGWFERATEWLKNNILPREEVELEARERAWRPPTYSPSPPSVPANMAALPDDVKERLGIPFYKDGKPGWLERATKWLKNNILPREEVNLEARERPWRPPTYSPSPPSVPANMAALPDDVKERLGIPFYKNGEPGWFERATEWLKNVLPRDETASL</sequence>
<evidence type="ECO:0000313" key="4">
    <source>
        <dbReference type="Proteomes" id="UP001556367"/>
    </source>
</evidence>
<dbReference type="EMBL" id="JASNQZ010000004">
    <property type="protein sequence ID" value="KAL0958282.1"/>
    <property type="molecule type" value="Genomic_DNA"/>
</dbReference>
<keyword evidence="4" id="KW-1185">Reference proteome</keyword>
<dbReference type="Proteomes" id="UP001556367">
    <property type="component" value="Unassembled WGS sequence"/>
</dbReference>
<feature type="compositionally biased region" description="Pro residues" evidence="1">
    <location>
        <begin position="37"/>
        <end position="49"/>
    </location>
</feature>
<name>A0ABR3JRY7_9AGAR</name>
<feature type="signal peptide" evidence="2">
    <location>
        <begin position="1"/>
        <end position="19"/>
    </location>
</feature>
<keyword evidence="2" id="KW-0732">Signal</keyword>
<proteinExistence type="predicted"/>
<evidence type="ECO:0000313" key="3">
    <source>
        <dbReference type="EMBL" id="KAL0958282.1"/>
    </source>
</evidence>
<evidence type="ECO:0000256" key="1">
    <source>
        <dbReference type="SAM" id="MobiDB-lite"/>
    </source>
</evidence>
<comment type="caution">
    <text evidence="3">The sequence shown here is derived from an EMBL/GenBank/DDBJ whole genome shotgun (WGS) entry which is preliminary data.</text>
</comment>
<feature type="chain" id="PRO_5045398747" evidence="2">
    <location>
        <begin position="20"/>
        <end position="228"/>
    </location>
</feature>
<evidence type="ECO:0000256" key="2">
    <source>
        <dbReference type="SAM" id="SignalP"/>
    </source>
</evidence>